<keyword evidence="1" id="KW-0472">Membrane</keyword>
<feature type="transmembrane region" description="Helical" evidence="1">
    <location>
        <begin position="615"/>
        <end position="635"/>
    </location>
</feature>
<dbReference type="SUPFAM" id="SSF57184">
    <property type="entry name" value="Growth factor receptor domain"/>
    <property type="match status" value="2"/>
</dbReference>
<dbReference type="HOGENOM" id="CLU_768326_0_0_1"/>
<dbReference type="EMBL" id="GG662659">
    <property type="protein sequence ID" value="EAR97774.2"/>
    <property type="molecule type" value="Genomic_DNA"/>
</dbReference>
<dbReference type="InterPro" id="IPR052798">
    <property type="entry name" value="Giardia_VSA"/>
</dbReference>
<evidence type="ECO:0000313" key="3">
    <source>
        <dbReference type="EMBL" id="EAR97774.2"/>
    </source>
</evidence>
<evidence type="ECO:0000313" key="4">
    <source>
        <dbReference type="Proteomes" id="UP000009168"/>
    </source>
</evidence>
<keyword evidence="4" id="KW-1185">Reference proteome</keyword>
<keyword evidence="1" id="KW-1133">Transmembrane helix</keyword>
<organism evidence="3 4">
    <name type="scientific">Tetrahymena thermophila (strain SB210)</name>
    <dbReference type="NCBI Taxonomy" id="312017"/>
    <lineage>
        <taxon>Eukaryota</taxon>
        <taxon>Sar</taxon>
        <taxon>Alveolata</taxon>
        <taxon>Ciliophora</taxon>
        <taxon>Intramacronucleata</taxon>
        <taxon>Oligohymenophorea</taxon>
        <taxon>Hymenostomatida</taxon>
        <taxon>Tetrahymenina</taxon>
        <taxon>Tetrahymenidae</taxon>
        <taxon>Tetrahymena</taxon>
    </lineage>
</organism>
<dbReference type="Proteomes" id="UP000009168">
    <property type="component" value="Unassembled WGS sequence"/>
</dbReference>
<proteinExistence type="predicted"/>
<gene>
    <name evidence="3" type="ORF">TTHERM_01047050</name>
</gene>
<accession>Q23MJ2</accession>
<dbReference type="PANTHER" id="PTHR23275">
    <property type="entry name" value="CABRIOLET.-RELATED"/>
    <property type="match status" value="1"/>
</dbReference>
<feature type="transmembrane region" description="Helical" evidence="1">
    <location>
        <begin position="506"/>
        <end position="527"/>
    </location>
</feature>
<evidence type="ECO:0000256" key="2">
    <source>
        <dbReference type="SAM" id="SignalP"/>
    </source>
</evidence>
<reference evidence="4" key="1">
    <citation type="journal article" date="2006" name="PLoS Biol.">
        <title>Macronuclear genome sequence of the ciliate Tetrahymena thermophila, a model eukaryote.</title>
        <authorList>
            <person name="Eisen J.A."/>
            <person name="Coyne R.S."/>
            <person name="Wu M."/>
            <person name="Wu D."/>
            <person name="Thiagarajan M."/>
            <person name="Wortman J.R."/>
            <person name="Badger J.H."/>
            <person name="Ren Q."/>
            <person name="Amedeo P."/>
            <person name="Jones K.M."/>
            <person name="Tallon L.J."/>
            <person name="Delcher A.L."/>
            <person name="Salzberg S.L."/>
            <person name="Silva J.C."/>
            <person name="Haas B.J."/>
            <person name="Majoros W.H."/>
            <person name="Farzad M."/>
            <person name="Carlton J.M."/>
            <person name="Smith R.K. Jr."/>
            <person name="Garg J."/>
            <person name="Pearlman R.E."/>
            <person name="Karrer K.M."/>
            <person name="Sun L."/>
            <person name="Manning G."/>
            <person name="Elde N.C."/>
            <person name="Turkewitz A.P."/>
            <person name="Asai D.J."/>
            <person name="Wilkes D.E."/>
            <person name="Wang Y."/>
            <person name="Cai H."/>
            <person name="Collins K."/>
            <person name="Stewart B.A."/>
            <person name="Lee S.R."/>
            <person name="Wilamowska K."/>
            <person name="Weinberg Z."/>
            <person name="Ruzzo W.L."/>
            <person name="Wloga D."/>
            <person name="Gaertig J."/>
            <person name="Frankel J."/>
            <person name="Tsao C.-C."/>
            <person name="Gorovsky M.A."/>
            <person name="Keeling P.J."/>
            <person name="Waller R.F."/>
            <person name="Patron N.J."/>
            <person name="Cherry J.M."/>
            <person name="Stover N.A."/>
            <person name="Krieger C.J."/>
            <person name="del Toro C."/>
            <person name="Ryder H.F."/>
            <person name="Williamson S.C."/>
            <person name="Barbeau R.A."/>
            <person name="Hamilton E.P."/>
            <person name="Orias E."/>
        </authorList>
    </citation>
    <scope>NUCLEOTIDE SEQUENCE [LARGE SCALE GENOMIC DNA]</scope>
    <source>
        <strain evidence="4">SB210</strain>
    </source>
</reference>
<dbReference type="InterPro" id="IPR009030">
    <property type="entry name" value="Growth_fac_rcpt_cys_sf"/>
</dbReference>
<feature type="chain" id="PRO_5004202272" evidence="2">
    <location>
        <begin position="24"/>
        <end position="725"/>
    </location>
</feature>
<keyword evidence="2" id="KW-0732">Signal</keyword>
<dbReference type="OrthoDB" id="300641at2759"/>
<name>Q23MJ2_TETTS</name>
<keyword evidence="1 3" id="KW-0812">Transmembrane</keyword>
<dbReference type="InterPro" id="IPR006212">
    <property type="entry name" value="Furin_repeat"/>
</dbReference>
<feature type="signal peptide" evidence="2">
    <location>
        <begin position="1"/>
        <end position="23"/>
    </location>
</feature>
<sequence>MNIFLTTISYILLSIQFLHNCYAQHYTSIWNNNVTIQDACIDGQKSTILLQQIESCPFQKNYLISFGKICVKLAEICLQNVKIKQINIINKSFLNISNLYSYNDSFSNSTQGLIAHSFLTGFSQENSSPFYINTLPIANSSNSFNFTFLFSQLPMELDINYISYPREQYQPKPDLYYRIFSQLKTYFVTSQANYSQFNQKINNIEYTCWIYKNFTLGTDLNNTLYGISGIQTDNDKQISFNDACISQCPDGYFKAQDSIRNIFICSPCDSSCNICVGPSQTQCCTSTQQFLYNNLCQTEFPLQTNCQYVNDNLYNCQKCKSTCKNYCDANGQCLSSCQIKNSQLICTCENSSYYYNILQRICILRPQQKNCQSVSQNSPECVVCDQGYFLHQGICTFCANGKYANSDNQCLQTCPKYCIICRNSTTCQQYDETVPCHINCSTCSKPGSQNSCTSCKSKTRQLNNQTNTCDCIEGYQESEKQDCELIPSPISNNIANFLIKYLQASIGIQLPLILMPIQSFLSYSVLLQQQIGILSLKQIVVAGRFLTTFGIFMIISYFFSLSNQDQSSSKIFVKSQNQNFIFGFLQKQEKYVQQFLIFVIVQIYFKIFEQKIKRAYVILSEILFMMMLTITVAFLNKQQTQEQYFNNLIYAQLTLEVTSQNQNTSLTMNFPKEIEFSDIEQILKTGQQFHNSLQWQRKEIEAEQEGSCLLSEIGDCTLKDKYKQQ</sequence>
<protein>
    <submittedName>
        <fullName evidence="3">Transmembrane protein, putative</fullName>
    </submittedName>
</protein>
<dbReference type="InParanoid" id="Q23MJ2"/>
<dbReference type="CDD" id="cd00064">
    <property type="entry name" value="FU"/>
    <property type="match status" value="1"/>
</dbReference>
<dbReference type="AlphaFoldDB" id="Q23MJ2"/>
<dbReference type="RefSeq" id="XP_001018019.2">
    <property type="nucleotide sequence ID" value="XM_001018019.2"/>
</dbReference>
<evidence type="ECO:0000256" key="1">
    <source>
        <dbReference type="SAM" id="Phobius"/>
    </source>
</evidence>
<dbReference type="SMART" id="SM00261">
    <property type="entry name" value="FU"/>
    <property type="match status" value="3"/>
</dbReference>
<feature type="transmembrane region" description="Helical" evidence="1">
    <location>
        <begin position="591"/>
        <end position="608"/>
    </location>
</feature>
<feature type="transmembrane region" description="Helical" evidence="1">
    <location>
        <begin position="539"/>
        <end position="559"/>
    </location>
</feature>
<dbReference type="KEGG" id="tet:TTHERM_01047050"/>
<dbReference type="GeneID" id="7844505"/>
<dbReference type="Gene3D" id="2.10.220.10">
    <property type="entry name" value="Hormone Receptor, Insulin-like Growth Factor Receptor 1, Chain A, domain 2"/>
    <property type="match status" value="1"/>
</dbReference>